<organism evidence="1">
    <name type="scientific">Paraconexibacter sp. AEG42_29</name>
    <dbReference type="NCBI Taxonomy" id="2997339"/>
    <lineage>
        <taxon>Bacteria</taxon>
        <taxon>Bacillati</taxon>
        <taxon>Actinomycetota</taxon>
        <taxon>Thermoleophilia</taxon>
        <taxon>Solirubrobacterales</taxon>
        <taxon>Paraconexibacteraceae</taxon>
        <taxon>Paraconexibacter</taxon>
    </lineage>
</organism>
<dbReference type="SUPFAM" id="SSF51197">
    <property type="entry name" value="Clavaminate synthase-like"/>
    <property type="match status" value="1"/>
</dbReference>
<dbReference type="EMBL" id="CP114014">
    <property type="protein sequence ID" value="XAY03378.1"/>
    <property type="molecule type" value="Genomic_DNA"/>
</dbReference>
<gene>
    <name evidence="1" type="ORF">DSM112329_00192</name>
</gene>
<reference evidence="1" key="1">
    <citation type="submission" date="2022-12" db="EMBL/GenBank/DDBJ databases">
        <title>Paraconexibacter alkalitolerans sp. nov. and Baekduia alba sp. nov., isolated from soil and emended description of the genera Paraconexibacter (Chun et al., 2020) and Baekduia (An et al., 2020).</title>
        <authorList>
            <person name="Vieira S."/>
            <person name="Huber K.J."/>
            <person name="Geppert A."/>
            <person name="Wolf J."/>
            <person name="Neumann-Schaal M."/>
            <person name="Muesken M."/>
            <person name="Overmann J."/>
        </authorList>
    </citation>
    <scope>NUCLEOTIDE SEQUENCE</scope>
    <source>
        <strain evidence="1">AEG42_29</strain>
    </source>
</reference>
<name>A0AAU7APE2_9ACTN</name>
<protein>
    <recommendedName>
        <fullName evidence="2">Fe2OG dioxygenase domain-containing protein</fullName>
    </recommendedName>
</protein>
<proteinExistence type="predicted"/>
<dbReference type="KEGG" id="parq:DSM112329_00192"/>
<sequence>MSPVDAELARITTELESRGFAQTFFERLDLTYDETAAQRIRAACEDKPSSKAALELTELVDKDGITIVQDEACMEDGRDFVRPIVDILFRDSSRAREKWSAYALNCYETGGHFGEHRDSIGATVLIVSVTGHRELSIGEQPKVERLTMPPGSITLLDAEHDPVHAVRCTEGPSISVVLDVPDMLRSSYR</sequence>
<accession>A0AAU7APE2</accession>
<evidence type="ECO:0000313" key="1">
    <source>
        <dbReference type="EMBL" id="XAY03378.1"/>
    </source>
</evidence>
<dbReference type="AlphaFoldDB" id="A0AAU7APE2"/>
<evidence type="ECO:0008006" key="2">
    <source>
        <dbReference type="Google" id="ProtNLM"/>
    </source>
</evidence>